<reference evidence="3 4" key="1">
    <citation type="journal article" date="2019" name="Nat. Commun.">
        <title>A new type of DNA phosphorothioation-based antiviral system in archaea.</title>
        <authorList>
            <person name="Xiong L."/>
            <person name="Liu S."/>
            <person name="Chen S."/>
            <person name="Xiao Y."/>
            <person name="Zhu B."/>
            <person name="Gao Y."/>
            <person name="Zhang Y."/>
            <person name="Chen B."/>
            <person name="Luo J."/>
            <person name="Deng Z."/>
            <person name="Chen X."/>
            <person name="Wang L."/>
            <person name="Chen S."/>
        </authorList>
    </citation>
    <scope>NUCLEOTIDE SEQUENCE [LARGE SCALE GENOMIC DNA]</scope>
    <source>
        <strain evidence="3 4">CBA1105</strain>
    </source>
</reference>
<dbReference type="KEGG" id="hsn:DV733_06340"/>
<dbReference type="Proteomes" id="UP000296706">
    <property type="component" value="Chromosome"/>
</dbReference>
<dbReference type="InterPro" id="IPR055563">
    <property type="entry name" value="CdpA_N"/>
</dbReference>
<evidence type="ECO:0000313" key="3">
    <source>
        <dbReference type="EMBL" id="QCC50887.1"/>
    </source>
</evidence>
<dbReference type="Pfam" id="PF23600">
    <property type="entry name" value="CdpA_N"/>
    <property type="match status" value="1"/>
</dbReference>
<feature type="transmembrane region" description="Helical" evidence="1">
    <location>
        <begin position="62"/>
        <end position="81"/>
    </location>
</feature>
<protein>
    <recommendedName>
        <fullName evidence="2">Cell division protein A N-terminal domain-containing protein</fullName>
    </recommendedName>
</protein>
<feature type="domain" description="Cell division protein A N-terminal" evidence="2">
    <location>
        <begin position="2"/>
        <end position="152"/>
    </location>
</feature>
<dbReference type="STRING" id="1457250.GCA_000755225_00219"/>
<evidence type="ECO:0000256" key="1">
    <source>
        <dbReference type="SAM" id="Phobius"/>
    </source>
</evidence>
<dbReference type="EMBL" id="CP031310">
    <property type="protein sequence ID" value="QCC50887.1"/>
    <property type="molecule type" value="Genomic_DNA"/>
</dbReference>
<evidence type="ECO:0000313" key="4">
    <source>
        <dbReference type="Proteomes" id="UP000296706"/>
    </source>
</evidence>
<dbReference type="RefSeq" id="WP_049995557.1">
    <property type="nucleotide sequence ID" value="NZ_CP031310.1"/>
</dbReference>
<accession>A0A4D6HDT4</accession>
<feature type="transmembrane region" description="Helical" evidence="1">
    <location>
        <begin position="128"/>
        <end position="148"/>
    </location>
</feature>
<proteinExistence type="predicted"/>
<evidence type="ECO:0000259" key="2">
    <source>
        <dbReference type="Pfam" id="PF23600"/>
    </source>
</evidence>
<keyword evidence="1" id="KW-0812">Transmembrane</keyword>
<organism evidence="3 4">
    <name type="scientific">Halapricum salinum</name>
    <dbReference type="NCBI Taxonomy" id="1457250"/>
    <lineage>
        <taxon>Archaea</taxon>
        <taxon>Methanobacteriati</taxon>
        <taxon>Methanobacteriota</taxon>
        <taxon>Stenosarchaea group</taxon>
        <taxon>Halobacteria</taxon>
        <taxon>Halobacteriales</taxon>
        <taxon>Haloarculaceae</taxon>
        <taxon>Halapricum</taxon>
    </lineage>
</organism>
<name>A0A4D6HDT4_9EURY</name>
<dbReference type="OrthoDB" id="235883at2157"/>
<sequence>MTSLGEAYGDDRWNGRDPRWIAIGAGAFVAGVVAIVLAIAIVATSFGDALGLTGTYEAREPAGILAGLGVPAMLLGVVAVLPSSRRQGVGVVLGALCCLAGVALFQHAYPWMWPPAEPSMAFETSMTYFAGAVLAFGSVFSTVASYRVRNNPQGTVRMELQRQGETKTVKVSRDQYRQYKQAMRGDGGEQTQVIKEIESKFNE</sequence>
<dbReference type="AlphaFoldDB" id="A0A4D6HDT4"/>
<feature type="transmembrane region" description="Helical" evidence="1">
    <location>
        <begin position="20"/>
        <end position="42"/>
    </location>
</feature>
<feature type="transmembrane region" description="Helical" evidence="1">
    <location>
        <begin position="88"/>
        <end position="108"/>
    </location>
</feature>
<dbReference type="GeneID" id="39847466"/>
<keyword evidence="1" id="KW-1133">Transmembrane helix</keyword>
<keyword evidence="1" id="KW-0472">Membrane</keyword>
<keyword evidence="4" id="KW-1185">Reference proteome</keyword>
<gene>
    <name evidence="3" type="ORF">DV733_06340</name>
</gene>